<gene>
    <name evidence="3" type="ORF">D0866_00371</name>
    <name evidence="2" type="ORF">D0867_11264</name>
</gene>
<evidence type="ECO:0000313" key="5">
    <source>
        <dbReference type="Proteomes" id="UP000276864"/>
    </source>
</evidence>
<accession>A0A3M7BPN3</accession>
<dbReference type="PANTHER" id="PTHR40128:SF1">
    <property type="entry name" value="PHYTANOYL-COA HYDROXYLASE"/>
    <property type="match status" value="1"/>
</dbReference>
<proteinExistence type="predicted"/>
<dbReference type="Proteomes" id="UP000276864">
    <property type="component" value="Unassembled WGS sequence"/>
</dbReference>
<dbReference type="EMBL" id="QWIM01000017">
    <property type="protein sequence ID" value="RMY41773.1"/>
    <property type="molecule type" value="Genomic_DNA"/>
</dbReference>
<evidence type="ECO:0000313" key="2">
    <source>
        <dbReference type="EMBL" id="RMY01823.1"/>
    </source>
</evidence>
<dbReference type="EMBL" id="QWIL01001566">
    <property type="protein sequence ID" value="RMY01823.1"/>
    <property type="molecule type" value="Genomic_DNA"/>
</dbReference>
<comment type="caution">
    <text evidence="3">The sequence shown here is derived from an EMBL/GenBank/DDBJ whole genome shotgun (WGS) entry which is preliminary data.</text>
</comment>
<sequence length="339" mass="38749">MAAATQNTPVPAHELVYEPESLPKLRSNSGEYLDQDSVGRLKETSVDTPMEEMRRRFEEDGYLFVRNVMPRDDVFDVRQAYFEHLAPTGILKPGTNPRDGIFDSTQDPVVHNGVGGRDLPEDRDRVDRLVTAHTHPMYNFLLEHPKLRGFVREFMGWKKDVLIKRTLLRHNVPHGFSTGIHYDRIFLRQGEAEFLTAWVPIGDCSAEGGGLMYMEDSTEVGKAMEADFMQRAAHFTKEERINGFNANMAKDGQLSHNVHALTEEIMDGKFGGGKRRRWLVGDFKAGDVVFHNPYMIHGAVKNEDPQGRIRLATDLRFYEEGADLDTRWMRSVWRPDDGL</sequence>
<evidence type="ECO:0000313" key="3">
    <source>
        <dbReference type="EMBL" id="RMY41773.1"/>
    </source>
</evidence>
<organism evidence="3 5">
    <name type="scientific">Hortaea werneckii</name>
    <name type="common">Black yeast</name>
    <name type="synonym">Cladosporium werneckii</name>
    <dbReference type="NCBI Taxonomy" id="91943"/>
    <lineage>
        <taxon>Eukaryota</taxon>
        <taxon>Fungi</taxon>
        <taxon>Dikarya</taxon>
        <taxon>Ascomycota</taxon>
        <taxon>Pezizomycotina</taxon>
        <taxon>Dothideomycetes</taxon>
        <taxon>Dothideomycetidae</taxon>
        <taxon>Mycosphaerellales</taxon>
        <taxon>Teratosphaeriaceae</taxon>
        <taxon>Hortaea</taxon>
    </lineage>
</organism>
<name>A0A3M7BPN3_HORWE</name>
<dbReference type="AlphaFoldDB" id="A0A3M7BPN3"/>
<dbReference type="Proteomes" id="UP000271337">
    <property type="component" value="Unassembled WGS sequence"/>
</dbReference>
<protein>
    <submittedName>
        <fullName evidence="3">Uncharacterized protein</fullName>
    </submittedName>
</protein>
<evidence type="ECO:0000313" key="4">
    <source>
        <dbReference type="Proteomes" id="UP000271337"/>
    </source>
</evidence>
<dbReference type="Gene3D" id="2.60.120.620">
    <property type="entry name" value="q2cbj1_9rhob like domain"/>
    <property type="match status" value="1"/>
</dbReference>
<feature type="region of interest" description="Disordered" evidence="1">
    <location>
        <begin position="1"/>
        <end position="31"/>
    </location>
</feature>
<evidence type="ECO:0000256" key="1">
    <source>
        <dbReference type="SAM" id="MobiDB-lite"/>
    </source>
</evidence>
<dbReference type="InterPro" id="IPR008775">
    <property type="entry name" value="Phytyl_CoA_dOase-like"/>
</dbReference>
<dbReference type="PANTHER" id="PTHR40128">
    <property type="entry name" value="EXPRESSED PROTEIN"/>
    <property type="match status" value="1"/>
</dbReference>
<dbReference type="OrthoDB" id="2328924at2759"/>
<dbReference type="VEuPathDB" id="FungiDB:BTJ68_04599"/>
<dbReference type="SUPFAM" id="SSF51197">
    <property type="entry name" value="Clavaminate synthase-like"/>
    <property type="match status" value="1"/>
</dbReference>
<dbReference type="Pfam" id="PF05721">
    <property type="entry name" value="PhyH"/>
    <property type="match status" value="1"/>
</dbReference>
<reference evidence="4 5" key="1">
    <citation type="journal article" date="2018" name="BMC Genomics">
        <title>Genomic evidence for intraspecific hybridization in a clonal and extremely halotolerant yeast.</title>
        <authorList>
            <person name="Gostincar C."/>
            <person name="Stajich J.E."/>
            <person name="Zupancic J."/>
            <person name="Zalar P."/>
            <person name="Gunde-Cimerman N."/>
        </authorList>
    </citation>
    <scope>NUCLEOTIDE SEQUENCE [LARGE SCALE GENOMIC DNA]</scope>
    <source>
        <strain evidence="3 5">EXF-6651</strain>
        <strain evidence="2 4">EXF-6669</strain>
    </source>
</reference>